<accession>A0A2U9BIT6</accession>
<feature type="compositionally biased region" description="Pro residues" evidence="1">
    <location>
        <begin position="528"/>
        <end position="540"/>
    </location>
</feature>
<protein>
    <submittedName>
        <fullName evidence="2">Putative EF-hand and coiled-coil domain-containing protein 1-like</fullName>
    </submittedName>
</protein>
<evidence type="ECO:0000313" key="3">
    <source>
        <dbReference type="Proteomes" id="UP000246464"/>
    </source>
</evidence>
<feature type="region of interest" description="Disordered" evidence="1">
    <location>
        <begin position="500"/>
        <end position="553"/>
    </location>
</feature>
<sequence>MERTASPLTRVVPLPRAARRSEWLRSALAHHHCPDPGVENEIVVLATGIDQYLQEVFHHLAYPNRDDAVTAEDFTALCAVLGLTEPGKRTKKARDGAGAGEQDEEDEEFRDVSSRLPGQLSFKDFHSRLCGYFRVRSARTGTGDCAWRLPLTEDTELVERQIRLRWPRARRRKRVSFDLKRDQSGPGQLPTGDHETDEVLALRELVEDLRSALQGSDARCLALEVALQRERSRTLPSHSSFTSAASSPTTSITIVQGKLVPTHRIKGQWSGGGGGATRRVARTWDIRDPLLRELNLIRSSRDGQLEEAIKFNERLEMEVQWAYQEVRKLQGVESALRKENTHIRRRAEEAREALSLGLQRVRLIQEQAQAVPQLQCRITQLETELHQYRSCCSGLFDMSRQQTYPLRAEDSCSKTDAECLQRAVEGRAASDEEEDDRQPREEGQCCLSEVKKHFSQLHGCGKGLAHTATHTEDPSYHPCIHHLTLSFSKYCMWRPDRAAGPIDPHPQSRERTTGQLSPAAPVLEEQRGPPPQRRYPPPEPGGAGSLRLGQDLCVPPLHNRNTSSQMKCRKSQHTRVSGVCVYHGHEGVDRYCPVKQSPLEVSHLLGQWRLVQATPGRRDLSSQVQVTRQDPRVRIPALQNV</sequence>
<dbReference type="Pfam" id="PF15799">
    <property type="entry name" value="CCD48"/>
    <property type="match status" value="2"/>
</dbReference>
<dbReference type="EMBL" id="CP026248">
    <property type="protein sequence ID" value="AWP03442.1"/>
    <property type="molecule type" value="Genomic_DNA"/>
</dbReference>
<dbReference type="Proteomes" id="UP000246464">
    <property type="component" value="Chromosome 6"/>
</dbReference>
<keyword evidence="3" id="KW-1185">Reference proteome</keyword>
<name>A0A2U9BIT6_SCOMX</name>
<evidence type="ECO:0000256" key="1">
    <source>
        <dbReference type="SAM" id="MobiDB-lite"/>
    </source>
</evidence>
<dbReference type="AlphaFoldDB" id="A0A2U9BIT6"/>
<evidence type="ECO:0000313" key="2">
    <source>
        <dbReference type="EMBL" id="AWP03442.1"/>
    </source>
</evidence>
<gene>
    <name evidence="2" type="ORF">SMAX5B_021803</name>
</gene>
<proteinExistence type="predicted"/>
<dbReference type="InterPro" id="IPR031601">
    <property type="entry name" value="CCD48"/>
</dbReference>
<feature type="region of interest" description="Disordered" evidence="1">
    <location>
        <begin position="88"/>
        <end position="111"/>
    </location>
</feature>
<organism evidence="2 3">
    <name type="scientific">Scophthalmus maximus</name>
    <name type="common">Turbot</name>
    <name type="synonym">Psetta maxima</name>
    <dbReference type="NCBI Taxonomy" id="52904"/>
    <lineage>
        <taxon>Eukaryota</taxon>
        <taxon>Metazoa</taxon>
        <taxon>Chordata</taxon>
        <taxon>Craniata</taxon>
        <taxon>Vertebrata</taxon>
        <taxon>Euteleostomi</taxon>
        <taxon>Actinopterygii</taxon>
        <taxon>Neopterygii</taxon>
        <taxon>Teleostei</taxon>
        <taxon>Neoteleostei</taxon>
        <taxon>Acanthomorphata</taxon>
        <taxon>Carangaria</taxon>
        <taxon>Pleuronectiformes</taxon>
        <taxon>Pleuronectoidei</taxon>
        <taxon>Scophthalmidae</taxon>
        <taxon>Scophthalmus</taxon>
    </lineage>
</organism>
<reference evidence="2 3" key="1">
    <citation type="submission" date="2017-12" db="EMBL/GenBank/DDBJ databases">
        <title>Integrating genomic resources of turbot (Scophthalmus maximus) in depth evaluation of genetic and physical mapping variation across individuals.</title>
        <authorList>
            <person name="Martinez P."/>
        </authorList>
    </citation>
    <scope>NUCLEOTIDE SEQUENCE [LARGE SCALE GENOMIC DNA]</scope>
</reference>